<evidence type="ECO:0000313" key="2">
    <source>
        <dbReference type="Proteomes" id="UP000886501"/>
    </source>
</evidence>
<proteinExistence type="predicted"/>
<reference evidence="1" key="2">
    <citation type="journal article" date="2020" name="Nat. Commun.">
        <title>Large-scale genome sequencing of mycorrhizal fungi provides insights into the early evolution of symbiotic traits.</title>
        <authorList>
            <person name="Miyauchi S."/>
            <person name="Kiss E."/>
            <person name="Kuo A."/>
            <person name="Drula E."/>
            <person name="Kohler A."/>
            <person name="Sanchez-Garcia M."/>
            <person name="Morin E."/>
            <person name="Andreopoulos B."/>
            <person name="Barry K.W."/>
            <person name="Bonito G."/>
            <person name="Buee M."/>
            <person name="Carver A."/>
            <person name="Chen C."/>
            <person name="Cichocki N."/>
            <person name="Clum A."/>
            <person name="Culley D."/>
            <person name="Crous P.W."/>
            <person name="Fauchery L."/>
            <person name="Girlanda M."/>
            <person name="Hayes R.D."/>
            <person name="Keri Z."/>
            <person name="LaButti K."/>
            <person name="Lipzen A."/>
            <person name="Lombard V."/>
            <person name="Magnuson J."/>
            <person name="Maillard F."/>
            <person name="Murat C."/>
            <person name="Nolan M."/>
            <person name="Ohm R.A."/>
            <person name="Pangilinan J."/>
            <person name="Pereira M.F."/>
            <person name="Perotto S."/>
            <person name="Peter M."/>
            <person name="Pfister S."/>
            <person name="Riley R."/>
            <person name="Sitrit Y."/>
            <person name="Stielow J.B."/>
            <person name="Szollosi G."/>
            <person name="Zifcakova L."/>
            <person name="Stursova M."/>
            <person name="Spatafora J.W."/>
            <person name="Tedersoo L."/>
            <person name="Vaario L.M."/>
            <person name="Yamada A."/>
            <person name="Yan M."/>
            <person name="Wang P."/>
            <person name="Xu J."/>
            <person name="Bruns T."/>
            <person name="Baldrian P."/>
            <person name="Vilgalys R."/>
            <person name="Dunand C."/>
            <person name="Henrissat B."/>
            <person name="Grigoriev I.V."/>
            <person name="Hibbett D."/>
            <person name="Nagy L.G."/>
            <person name="Martin F.M."/>
        </authorList>
    </citation>
    <scope>NUCLEOTIDE SEQUENCE</scope>
    <source>
        <strain evidence="1">P2</strain>
    </source>
</reference>
<organism evidence="1 2">
    <name type="scientific">Thelephora ganbajun</name>
    <name type="common">Ganba fungus</name>
    <dbReference type="NCBI Taxonomy" id="370292"/>
    <lineage>
        <taxon>Eukaryota</taxon>
        <taxon>Fungi</taxon>
        <taxon>Dikarya</taxon>
        <taxon>Basidiomycota</taxon>
        <taxon>Agaricomycotina</taxon>
        <taxon>Agaricomycetes</taxon>
        <taxon>Thelephorales</taxon>
        <taxon>Thelephoraceae</taxon>
        <taxon>Thelephora</taxon>
    </lineage>
</organism>
<sequence length="595" mass="64297">MKPMQVPKRLPYSFSTTRPRSNPANSRSFYTQPTVSPLAFFDAPPVPHTPSPGSRPTTIGSSLRLVQPKPEAETSQQSHNHPHGSAPPLFSAVLSSSPHSQSQNIGHYPQIFPYLPYPQPAHLAPVAATDGQLVESSFDADRPRYQLDVGAYGIPKNYKPCAPNKDFLQRRSGPSVCEGATLATQVGEDAYFITENAMGVADGVGGWKNRSGAVTRPNQTPSALFASRLMHYCSDEVSNYRHSPPASSSGSEMDDALFDQMDSEDLYSELEDSLSDLEEGIDVLMILENAYERAIKAHVVNPVPEHAISAAPITSNRVPIQSSSKASPQPLKAGSSTALLAVLEQPTGRSTNTRGKRSSSSSPNHRSRSVSRSRSEPAEDLVTMVAGMGPVPPTSAGVPRTLPHQRDAVIKIANLGDSMAMLVRGKDIIWRSEEMWWSFNTPVQLGPVSPSKPTDAQVFEIPVMADDILILASDGLSDNLWDEEVLEEVVRVKDVLLKPPPSDGASLGRLLARRSLAGMLSEALCSKARRVAERGSSGSRRRGALEVVGEEVDEVPFARRAREEGRRFKGGKVDDISVLVAVVSPATVSLRPHIS</sequence>
<reference evidence="1" key="1">
    <citation type="submission" date="2019-10" db="EMBL/GenBank/DDBJ databases">
        <authorList>
            <consortium name="DOE Joint Genome Institute"/>
            <person name="Kuo A."/>
            <person name="Miyauchi S."/>
            <person name="Kiss E."/>
            <person name="Drula E."/>
            <person name="Kohler A."/>
            <person name="Sanchez-Garcia M."/>
            <person name="Andreopoulos B."/>
            <person name="Barry K.W."/>
            <person name="Bonito G."/>
            <person name="Buee M."/>
            <person name="Carver A."/>
            <person name="Chen C."/>
            <person name="Cichocki N."/>
            <person name="Clum A."/>
            <person name="Culley D."/>
            <person name="Crous P.W."/>
            <person name="Fauchery L."/>
            <person name="Girlanda M."/>
            <person name="Hayes R."/>
            <person name="Keri Z."/>
            <person name="Labutti K."/>
            <person name="Lipzen A."/>
            <person name="Lombard V."/>
            <person name="Magnuson J."/>
            <person name="Maillard F."/>
            <person name="Morin E."/>
            <person name="Murat C."/>
            <person name="Nolan M."/>
            <person name="Ohm R."/>
            <person name="Pangilinan J."/>
            <person name="Pereira M."/>
            <person name="Perotto S."/>
            <person name="Peter M."/>
            <person name="Riley R."/>
            <person name="Sitrit Y."/>
            <person name="Stielow B."/>
            <person name="Szollosi G."/>
            <person name="Zifcakova L."/>
            <person name="Stursova M."/>
            <person name="Spatafora J.W."/>
            <person name="Tedersoo L."/>
            <person name="Vaario L.-M."/>
            <person name="Yamada A."/>
            <person name="Yan M."/>
            <person name="Wang P."/>
            <person name="Xu J."/>
            <person name="Bruns T."/>
            <person name="Baldrian P."/>
            <person name="Vilgalys R."/>
            <person name="Henrissat B."/>
            <person name="Grigoriev I.V."/>
            <person name="Hibbett D."/>
            <person name="Nagy L.G."/>
            <person name="Martin F.M."/>
        </authorList>
    </citation>
    <scope>NUCLEOTIDE SEQUENCE</scope>
    <source>
        <strain evidence="1">P2</strain>
    </source>
</reference>
<dbReference type="Proteomes" id="UP000886501">
    <property type="component" value="Unassembled WGS sequence"/>
</dbReference>
<keyword evidence="2" id="KW-1185">Reference proteome</keyword>
<comment type="caution">
    <text evidence="1">The sequence shown here is derived from an EMBL/GenBank/DDBJ whole genome shotgun (WGS) entry which is preliminary data.</text>
</comment>
<protein>
    <submittedName>
        <fullName evidence="1">Uncharacterized protein</fullName>
    </submittedName>
</protein>
<name>A0ACB6ZV05_THEGA</name>
<accession>A0ACB6ZV05</accession>
<dbReference type="EMBL" id="MU117964">
    <property type="protein sequence ID" value="KAF9653427.1"/>
    <property type="molecule type" value="Genomic_DNA"/>
</dbReference>
<gene>
    <name evidence="1" type="ORF">BDM02DRAFT_1919790</name>
</gene>
<evidence type="ECO:0000313" key="1">
    <source>
        <dbReference type="EMBL" id="KAF9653427.1"/>
    </source>
</evidence>